<name>K9VVB8_9CYAN</name>
<dbReference type="Proteomes" id="UP000010472">
    <property type="component" value="Chromosome"/>
</dbReference>
<dbReference type="AlphaFoldDB" id="K9VVB8"/>
<dbReference type="eggNOG" id="COG0265">
    <property type="taxonomic scope" value="Bacteria"/>
</dbReference>
<dbReference type="InterPro" id="IPR019734">
    <property type="entry name" value="TPR_rpt"/>
</dbReference>
<dbReference type="Gene3D" id="1.25.40.10">
    <property type="entry name" value="Tetratricopeptide repeat domain"/>
    <property type="match status" value="2"/>
</dbReference>
<evidence type="ECO:0000313" key="4">
    <source>
        <dbReference type="EMBL" id="AFZ11447.1"/>
    </source>
</evidence>
<proteinExistence type="predicted"/>
<dbReference type="HOGENOM" id="CLU_005774_2_0_3"/>
<dbReference type="Pfam" id="PF13365">
    <property type="entry name" value="Trypsin_2"/>
    <property type="match status" value="2"/>
</dbReference>
<dbReference type="SMART" id="SM00028">
    <property type="entry name" value="TPR"/>
    <property type="match status" value="6"/>
</dbReference>
<dbReference type="PATRIC" id="fig|1173022.3.peg.517"/>
<dbReference type="PANTHER" id="PTHR44858">
    <property type="entry name" value="TETRATRICOPEPTIDE REPEAT PROTEIN 6"/>
    <property type="match status" value="1"/>
</dbReference>
<dbReference type="GO" id="GO:0009279">
    <property type="term" value="C:cell outer membrane"/>
    <property type="evidence" value="ECO:0007669"/>
    <property type="project" value="TreeGrafter"/>
</dbReference>
<dbReference type="SUPFAM" id="SSF48452">
    <property type="entry name" value="TPR-like"/>
    <property type="match status" value="1"/>
</dbReference>
<evidence type="ECO:0000256" key="2">
    <source>
        <dbReference type="ARBA" id="ARBA00022803"/>
    </source>
</evidence>
<dbReference type="Gene3D" id="2.40.10.10">
    <property type="entry name" value="Trypsin-like serine proteases"/>
    <property type="match status" value="2"/>
</dbReference>
<dbReference type="InterPro" id="IPR009003">
    <property type="entry name" value="Peptidase_S1_PA"/>
</dbReference>
<dbReference type="GO" id="GO:0046813">
    <property type="term" value="P:receptor-mediated virion attachment to host cell"/>
    <property type="evidence" value="ECO:0007669"/>
    <property type="project" value="TreeGrafter"/>
</dbReference>
<keyword evidence="1" id="KW-0677">Repeat</keyword>
<evidence type="ECO:0000256" key="1">
    <source>
        <dbReference type="ARBA" id="ARBA00022737"/>
    </source>
</evidence>
<dbReference type="InterPro" id="IPR043504">
    <property type="entry name" value="Peptidase_S1_PA_chymotrypsin"/>
</dbReference>
<dbReference type="PROSITE" id="PS50005">
    <property type="entry name" value="TPR"/>
    <property type="match status" value="4"/>
</dbReference>
<dbReference type="OrthoDB" id="435074at2"/>
<feature type="repeat" description="TPR" evidence="3">
    <location>
        <begin position="603"/>
        <end position="636"/>
    </location>
</feature>
<dbReference type="Pfam" id="PF13432">
    <property type="entry name" value="TPR_16"/>
    <property type="match status" value="1"/>
</dbReference>
<dbReference type="eggNOG" id="COG0457">
    <property type="taxonomic scope" value="Bacteria"/>
</dbReference>
<dbReference type="InterPro" id="IPR011990">
    <property type="entry name" value="TPR-like_helical_dom_sf"/>
</dbReference>
<reference evidence="4 5" key="1">
    <citation type="submission" date="2012-06" db="EMBL/GenBank/DDBJ databases">
        <title>Finished chromosome of genome of Crinalium epipsammum PCC 9333.</title>
        <authorList>
            <consortium name="US DOE Joint Genome Institute"/>
            <person name="Gugger M."/>
            <person name="Coursin T."/>
            <person name="Rippka R."/>
            <person name="Tandeau De Marsac N."/>
            <person name="Huntemann M."/>
            <person name="Wei C.-L."/>
            <person name="Han J."/>
            <person name="Detter J.C."/>
            <person name="Han C."/>
            <person name="Tapia R."/>
            <person name="Davenport K."/>
            <person name="Daligault H."/>
            <person name="Erkkila T."/>
            <person name="Gu W."/>
            <person name="Munk A.C.C."/>
            <person name="Teshima H."/>
            <person name="Xu Y."/>
            <person name="Chain P."/>
            <person name="Chen A."/>
            <person name="Krypides N."/>
            <person name="Mavromatis K."/>
            <person name="Markowitz V."/>
            <person name="Szeto E."/>
            <person name="Ivanova N."/>
            <person name="Mikhailova N."/>
            <person name="Ovchinnikova G."/>
            <person name="Pagani I."/>
            <person name="Pati A."/>
            <person name="Goodwin L."/>
            <person name="Peters L."/>
            <person name="Pitluck S."/>
            <person name="Woyke T."/>
            <person name="Kerfeld C."/>
        </authorList>
    </citation>
    <scope>NUCLEOTIDE SEQUENCE [LARGE SCALE GENOMIC DNA]</scope>
    <source>
        <strain evidence="4 5">PCC 9333</strain>
    </source>
</reference>
<keyword evidence="5" id="KW-1185">Reference proteome</keyword>
<dbReference type="STRING" id="1173022.Cri9333_0483"/>
<organism evidence="4 5">
    <name type="scientific">Crinalium epipsammum PCC 9333</name>
    <dbReference type="NCBI Taxonomy" id="1173022"/>
    <lineage>
        <taxon>Bacteria</taxon>
        <taxon>Bacillati</taxon>
        <taxon>Cyanobacteriota</taxon>
        <taxon>Cyanophyceae</taxon>
        <taxon>Gomontiellales</taxon>
        <taxon>Gomontiellaceae</taxon>
        <taxon>Crinalium</taxon>
    </lineage>
</organism>
<evidence type="ECO:0000256" key="3">
    <source>
        <dbReference type="PROSITE-ProRule" id="PRU00339"/>
    </source>
</evidence>
<accession>K9VVB8</accession>
<dbReference type="SUPFAM" id="SSF50494">
    <property type="entry name" value="Trypsin-like serine proteases"/>
    <property type="match status" value="2"/>
</dbReference>
<feature type="repeat" description="TPR" evidence="3">
    <location>
        <begin position="738"/>
        <end position="771"/>
    </location>
</feature>
<sequence length="883" mass="97744">MHLAPTPVGDRLLSALSRCHKFTKSMLKTFYLHRPLALIACFLLLPTPVLAKNSTLELNLNSNHQQLIAHDAPLLEELKEIAVQITVKIDSNNNGGSGVIIGKKQQSYLVITNAHVTFGDNNFSIQTHDGVVHQAQLVPNTKFSNRDMALLQFRSSKQYEPADINPSNLRQGIPVLAAGYPGETNKIVYHQGKITQLPEQSFKGGYQIGYSSDIVQGMSGGAILDAEGGLIGINGRSAYPILNSGYVYEDGSRPLPEAIKQFRRSSWGIPIQTFLAEVNSETLTAYSLPFPVQKSTITQPSLKGWLGELEQKTKQFIVRIDSSSNTKDSGVIIAKTGETYTVLTTAHVLCERNSVKESCGNYRYEIVTPDGKAYAIIPDSIKIQPGVDLAIAQFSSKTTYQVATLANASVTDDQYVFVGGYSSLANRSKWQFNPGKTYSLEQGLLQLKDNFFPRQGYELVYTNITYAGMAGAPVLDTQGRVIGIHGAVEGEIAIDEKTGDSGHIQMGYSLGIPINTFISLANHFNLNSQSLQVQSSSFPQLNTAQKDAIEKALLSISVPKSNAKPSVWIERGNQLWRLGQYDQDDQAIAAFEQAIKQKPAYVHLAWYGKGMALASQDKYTEAVAAFEQAIKNKQNFYPALKEQSIALQQLNQLERALVAIDQAILIQPENANLYLKKSLVLKGLKRYPGSLAAITKAVQISPNAEVYNQRGNIYPLQKQWDLAIADFNKAIEINPINADAYINRGFVYYNLKKWDLALADFNQAIQLNPQYVEAFFNIGLVNYEMGKTQEAIQRWQQVVNLDKKQAEPQMALAVAMYSKGESETAFEMAEVALCLDKRLADIAYFQEQLWGDRMIADTQKFFATPKMQAYLSQMQGLSSTGNK</sequence>
<evidence type="ECO:0000313" key="5">
    <source>
        <dbReference type="Proteomes" id="UP000010472"/>
    </source>
</evidence>
<dbReference type="Pfam" id="PF13174">
    <property type="entry name" value="TPR_6"/>
    <property type="match status" value="1"/>
</dbReference>
<feature type="repeat" description="TPR" evidence="3">
    <location>
        <begin position="772"/>
        <end position="805"/>
    </location>
</feature>
<dbReference type="EMBL" id="CP003620">
    <property type="protein sequence ID" value="AFZ11447.1"/>
    <property type="molecule type" value="Genomic_DNA"/>
</dbReference>
<dbReference type="Pfam" id="PF13414">
    <property type="entry name" value="TPR_11"/>
    <property type="match status" value="1"/>
</dbReference>
<dbReference type="PANTHER" id="PTHR44858:SF1">
    <property type="entry name" value="UDP-N-ACETYLGLUCOSAMINE--PEPTIDE N-ACETYLGLUCOSAMINYLTRANSFERASE SPINDLY-RELATED"/>
    <property type="match status" value="1"/>
</dbReference>
<dbReference type="PROSITE" id="PS50293">
    <property type="entry name" value="TPR_REGION"/>
    <property type="match status" value="1"/>
</dbReference>
<feature type="repeat" description="TPR" evidence="3">
    <location>
        <begin position="704"/>
        <end position="737"/>
    </location>
</feature>
<gene>
    <name evidence="4" type="ORF">Cri9333_0483</name>
</gene>
<dbReference type="RefSeq" id="WP_015201583.1">
    <property type="nucleotide sequence ID" value="NC_019753.1"/>
</dbReference>
<dbReference type="KEGG" id="cep:Cri9333_0483"/>
<protein>
    <submittedName>
        <fullName evidence="4">Tetratricopeptide TPR_1 repeat-containing protein</fullName>
    </submittedName>
</protein>
<dbReference type="InterPro" id="IPR050498">
    <property type="entry name" value="Ycf3"/>
</dbReference>
<keyword evidence="2 3" id="KW-0802">TPR repeat</keyword>
<dbReference type="Gene3D" id="2.40.10.120">
    <property type="match status" value="1"/>
</dbReference>